<dbReference type="SMART" id="SM00271">
    <property type="entry name" value="DnaJ"/>
    <property type="match status" value="1"/>
</dbReference>
<feature type="transmembrane region" description="Helical" evidence="7">
    <location>
        <begin position="29"/>
        <end position="47"/>
    </location>
</feature>
<protein>
    <recommendedName>
        <fullName evidence="3">DnaJ homolog subfamily C member 22</fullName>
    </recommendedName>
</protein>
<dbReference type="Pfam" id="PF00226">
    <property type="entry name" value="DnaJ"/>
    <property type="match status" value="1"/>
</dbReference>
<organism evidence="10">
    <name type="scientific">Rhipicephalus appendiculatus</name>
    <name type="common">Brown ear tick</name>
    <dbReference type="NCBI Taxonomy" id="34631"/>
    <lineage>
        <taxon>Eukaryota</taxon>
        <taxon>Metazoa</taxon>
        <taxon>Ecdysozoa</taxon>
        <taxon>Arthropoda</taxon>
        <taxon>Chelicerata</taxon>
        <taxon>Arachnida</taxon>
        <taxon>Acari</taxon>
        <taxon>Parasitiformes</taxon>
        <taxon>Ixodida</taxon>
        <taxon>Ixodoidea</taxon>
        <taxon>Ixodidae</taxon>
        <taxon>Rhipicephalinae</taxon>
        <taxon>Rhipicephalus</taxon>
        <taxon>Rhipicephalus</taxon>
    </lineage>
</organism>
<comment type="subcellular location">
    <subcellularLocation>
        <location evidence="2">Membrane</location>
        <topology evidence="2">Multi-pass membrane protein</topology>
    </subcellularLocation>
</comment>
<dbReference type="InterPro" id="IPR036869">
    <property type="entry name" value="J_dom_sf"/>
</dbReference>
<keyword evidence="5 7" id="KW-1133">Transmembrane helix</keyword>
<feature type="signal peptide" evidence="8">
    <location>
        <begin position="1"/>
        <end position="19"/>
    </location>
</feature>
<dbReference type="PROSITE" id="PS50076">
    <property type="entry name" value="DNAJ_2"/>
    <property type="match status" value="1"/>
</dbReference>
<dbReference type="Pfam" id="PF05154">
    <property type="entry name" value="TM2"/>
    <property type="match status" value="1"/>
</dbReference>
<dbReference type="AlphaFoldDB" id="A0A131YI95"/>
<accession>A0A131YI95</accession>
<feature type="domain" description="J" evidence="9">
    <location>
        <begin position="280"/>
        <end position="351"/>
    </location>
</feature>
<proteinExistence type="predicted"/>
<feature type="transmembrane region" description="Helical" evidence="7">
    <location>
        <begin position="114"/>
        <end position="134"/>
    </location>
</feature>
<dbReference type="PANTHER" id="PTHR44733">
    <property type="entry name" value="DNAJ HOMOLOG SUBFAMILY C MEMBER 22"/>
    <property type="match status" value="1"/>
</dbReference>
<name>A0A131YI95_RHIAP</name>
<dbReference type="InterPro" id="IPR007829">
    <property type="entry name" value="TM2"/>
</dbReference>
<evidence type="ECO:0000256" key="4">
    <source>
        <dbReference type="ARBA" id="ARBA00022692"/>
    </source>
</evidence>
<keyword evidence="4 7" id="KW-0812">Transmembrane</keyword>
<feature type="transmembrane region" description="Helical" evidence="7">
    <location>
        <begin position="154"/>
        <end position="175"/>
    </location>
</feature>
<dbReference type="EMBL" id="GEDV01009543">
    <property type="protein sequence ID" value="JAP79014.1"/>
    <property type="molecule type" value="Transcribed_RNA"/>
</dbReference>
<dbReference type="PRINTS" id="PR00625">
    <property type="entry name" value="JDOMAIN"/>
</dbReference>
<evidence type="ECO:0000313" key="10">
    <source>
        <dbReference type="EMBL" id="JAP79014.1"/>
    </source>
</evidence>
<evidence type="ECO:0000259" key="9">
    <source>
        <dbReference type="PROSITE" id="PS50076"/>
    </source>
</evidence>
<dbReference type="GO" id="GO:0016020">
    <property type="term" value="C:membrane"/>
    <property type="evidence" value="ECO:0007669"/>
    <property type="project" value="UniProtKB-SubCell"/>
</dbReference>
<dbReference type="CDD" id="cd06257">
    <property type="entry name" value="DnaJ"/>
    <property type="match status" value="1"/>
</dbReference>
<dbReference type="PANTHER" id="PTHR44733:SF1">
    <property type="entry name" value="DNAJ HOMOLOG SUBFAMILY C MEMBER 22"/>
    <property type="match status" value="1"/>
</dbReference>
<feature type="transmembrane region" description="Helical" evidence="7">
    <location>
        <begin position="196"/>
        <end position="216"/>
    </location>
</feature>
<evidence type="ECO:0000256" key="8">
    <source>
        <dbReference type="SAM" id="SignalP"/>
    </source>
</evidence>
<keyword evidence="8" id="KW-0732">Signal</keyword>
<sequence length="360" mass="41283">MAKSLCVTYLLWLTLGALGAHHFYLGRDRQALVWLMTLGGYFGLGWIRDIWRIPYYVKYANGDPETVDKLKEKIRKHAKPPSSTVRSIGQMIVSDALGYMILYAIPAEYVPEEYMAFAALPVPLAVAIGVHLVGNIGEQKGNFKMPLLGAYLTYPLYFFSTHSVFWTSLASSYFFKNYAKTWRLQPRPAKPLSKRLAVFITCGLLYSSMWASWLYFNCSMTDNDGTEVKCRDSIRHFFSSPLWQDFKSVILAMYNQVRHQGWSELWRLFMTALDPQGEANAVKVLGVEPSASQEVITAAYRKLARQWHPDRFKEHGKKLEAQEKFIEIQKAYEVLSNLKSRRLKKNAQEPGDPSDARSEF</sequence>
<feature type="chain" id="PRO_5007285253" description="DnaJ homolog subfamily C member 22" evidence="8">
    <location>
        <begin position="20"/>
        <end position="360"/>
    </location>
</feature>
<comment type="function">
    <text evidence="1">May function as a co-chaperone.</text>
</comment>
<evidence type="ECO:0000256" key="1">
    <source>
        <dbReference type="ARBA" id="ARBA00002080"/>
    </source>
</evidence>
<keyword evidence="6 7" id="KW-0472">Membrane</keyword>
<dbReference type="InterPro" id="IPR001623">
    <property type="entry name" value="DnaJ_domain"/>
</dbReference>
<dbReference type="Gene3D" id="1.10.287.110">
    <property type="entry name" value="DnaJ domain"/>
    <property type="match status" value="1"/>
</dbReference>
<evidence type="ECO:0000256" key="6">
    <source>
        <dbReference type="ARBA" id="ARBA00023136"/>
    </source>
</evidence>
<evidence type="ECO:0000256" key="5">
    <source>
        <dbReference type="ARBA" id="ARBA00022989"/>
    </source>
</evidence>
<evidence type="ECO:0000256" key="7">
    <source>
        <dbReference type="SAM" id="Phobius"/>
    </source>
</evidence>
<reference evidence="10" key="1">
    <citation type="journal article" date="2016" name="Ticks Tick Borne Dis.">
        <title>De novo assembly and annotation of the salivary gland transcriptome of Rhipicephalus appendiculatus male and female ticks during blood feeding.</title>
        <authorList>
            <person name="de Castro M.H."/>
            <person name="de Klerk D."/>
            <person name="Pienaar R."/>
            <person name="Latif A.A."/>
            <person name="Rees D.J."/>
            <person name="Mans B.J."/>
        </authorList>
    </citation>
    <scope>NUCLEOTIDE SEQUENCE</scope>
    <source>
        <tissue evidence="10">Salivary glands</tissue>
    </source>
</reference>
<evidence type="ECO:0000256" key="3">
    <source>
        <dbReference type="ARBA" id="ARBA00020945"/>
    </source>
</evidence>
<evidence type="ECO:0000256" key="2">
    <source>
        <dbReference type="ARBA" id="ARBA00004141"/>
    </source>
</evidence>
<dbReference type="SUPFAM" id="SSF46565">
    <property type="entry name" value="Chaperone J-domain"/>
    <property type="match status" value="1"/>
</dbReference>